<name>A0ABX3AB85_9FIRM</name>
<dbReference type="Proteomes" id="UP000094869">
    <property type="component" value="Unassembled WGS sequence"/>
</dbReference>
<dbReference type="SUPFAM" id="SSF53448">
    <property type="entry name" value="Nucleotide-diphospho-sugar transferases"/>
    <property type="match status" value="1"/>
</dbReference>
<keyword evidence="2" id="KW-1185">Reference proteome</keyword>
<reference evidence="1 2" key="1">
    <citation type="submission" date="2016-08" db="EMBL/GenBank/DDBJ databases">
        <title>Characterization of Isolates of Eisenbergiella tayi Derived from Blood Cultures, Using Whole Genome Sequencing.</title>
        <authorList>
            <person name="Bernier A.-M."/>
            <person name="Burdz T."/>
            <person name="Wiebe D."/>
            <person name="Bernard K."/>
        </authorList>
    </citation>
    <scope>NUCLEOTIDE SEQUENCE [LARGE SCALE GENOMIC DNA]</scope>
    <source>
        <strain evidence="1 2">NML120146</strain>
    </source>
</reference>
<dbReference type="RefSeq" id="WP_069410796.1">
    <property type="nucleotide sequence ID" value="NZ_DAWDRA010000471.1"/>
</dbReference>
<evidence type="ECO:0000313" key="2">
    <source>
        <dbReference type="Proteomes" id="UP000094869"/>
    </source>
</evidence>
<dbReference type="EMBL" id="MEHD01000036">
    <property type="protein sequence ID" value="ODR49872.1"/>
    <property type="molecule type" value="Genomic_DNA"/>
</dbReference>
<accession>A0ABX3AB85</accession>
<sequence>MNILIPMAGEGKRFREEGYQIHKPAIPVTDWRTGEKVPMVICAVKDLPGVCEEGENLIYVDRDFHKTDGVEKTILSYYPRARFITTEKLTEGQACTCLLAKEWIEGEEELLIAGCDNGMVLVPDSFEEAKQDSDCVVFVYRHNPSVCLKPEAYGWVIADNEGSVKRVSIKKAISEHPMEDYAVVATFWFRRGQIFIEAAQEMIKENDRINNEFYVDKTMEYVLRAGGRVKILEVDRYIGWGTPADYEEYEHAFDYWKHFTEDARFLGTRS</sequence>
<comment type="caution">
    <text evidence="1">The sequence shown here is derived from an EMBL/GenBank/DDBJ whole genome shotgun (WGS) entry which is preliminary data.</text>
</comment>
<dbReference type="Gene3D" id="3.90.550.10">
    <property type="entry name" value="Spore Coat Polysaccharide Biosynthesis Protein SpsA, Chain A"/>
    <property type="match status" value="1"/>
</dbReference>
<proteinExistence type="predicted"/>
<organism evidence="1 2">
    <name type="scientific">Eisenbergiella tayi</name>
    <dbReference type="NCBI Taxonomy" id="1432052"/>
    <lineage>
        <taxon>Bacteria</taxon>
        <taxon>Bacillati</taxon>
        <taxon>Bacillota</taxon>
        <taxon>Clostridia</taxon>
        <taxon>Lachnospirales</taxon>
        <taxon>Lachnospiraceae</taxon>
        <taxon>Eisenbergiella</taxon>
    </lineage>
</organism>
<gene>
    <name evidence="1" type="ORF">BEI63_22375</name>
</gene>
<dbReference type="InterPro" id="IPR029044">
    <property type="entry name" value="Nucleotide-diphossugar_trans"/>
</dbReference>
<protein>
    <submittedName>
        <fullName evidence="1">Nucleotidyltransferase</fullName>
    </submittedName>
</protein>
<evidence type="ECO:0000313" key="1">
    <source>
        <dbReference type="EMBL" id="ODR49872.1"/>
    </source>
</evidence>